<reference evidence="1 2" key="2">
    <citation type="journal article" date="2022" name="Mol. Ecol. Resour.">
        <title>The genomes of chicory, endive, great burdock and yacon provide insights into Asteraceae paleo-polyploidization history and plant inulin production.</title>
        <authorList>
            <person name="Fan W."/>
            <person name="Wang S."/>
            <person name="Wang H."/>
            <person name="Wang A."/>
            <person name="Jiang F."/>
            <person name="Liu H."/>
            <person name="Zhao H."/>
            <person name="Xu D."/>
            <person name="Zhang Y."/>
        </authorList>
    </citation>
    <scope>NUCLEOTIDE SEQUENCE [LARGE SCALE GENOMIC DNA]</scope>
    <source>
        <strain evidence="2">cv. Niubang</strain>
    </source>
</reference>
<evidence type="ECO:0000313" key="1">
    <source>
        <dbReference type="EMBL" id="KAI3714618.1"/>
    </source>
</evidence>
<name>A0ACB9AZ23_ARCLA</name>
<sequence length="66" mass="8176">MGMFCCEFDCIYLHFVIYKHKFFYLRKRLLVIVVIPVEDYKKIESRYILRLNRGKKLLLGVKWYKP</sequence>
<organism evidence="1 2">
    <name type="scientific">Arctium lappa</name>
    <name type="common">Greater burdock</name>
    <name type="synonym">Lappa major</name>
    <dbReference type="NCBI Taxonomy" id="4217"/>
    <lineage>
        <taxon>Eukaryota</taxon>
        <taxon>Viridiplantae</taxon>
        <taxon>Streptophyta</taxon>
        <taxon>Embryophyta</taxon>
        <taxon>Tracheophyta</taxon>
        <taxon>Spermatophyta</taxon>
        <taxon>Magnoliopsida</taxon>
        <taxon>eudicotyledons</taxon>
        <taxon>Gunneridae</taxon>
        <taxon>Pentapetalae</taxon>
        <taxon>asterids</taxon>
        <taxon>campanulids</taxon>
        <taxon>Asterales</taxon>
        <taxon>Asteraceae</taxon>
        <taxon>Carduoideae</taxon>
        <taxon>Cardueae</taxon>
        <taxon>Arctiinae</taxon>
        <taxon>Arctium</taxon>
    </lineage>
</organism>
<reference evidence="2" key="1">
    <citation type="journal article" date="2022" name="Mol. Ecol. Resour.">
        <title>The genomes of chicory, endive, great burdock and yacon provide insights into Asteraceae palaeo-polyploidization history and plant inulin production.</title>
        <authorList>
            <person name="Fan W."/>
            <person name="Wang S."/>
            <person name="Wang H."/>
            <person name="Wang A."/>
            <person name="Jiang F."/>
            <person name="Liu H."/>
            <person name="Zhao H."/>
            <person name="Xu D."/>
            <person name="Zhang Y."/>
        </authorList>
    </citation>
    <scope>NUCLEOTIDE SEQUENCE [LARGE SCALE GENOMIC DNA]</scope>
    <source>
        <strain evidence="2">cv. Niubang</strain>
    </source>
</reference>
<accession>A0ACB9AZ23</accession>
<proteinExistence type="predicted"/>
<comment type="caution">
    <text evidence="1">The sequence shown here is derived from an EMBL/GenBank/DDBJ whole genome shotgun (WGS) entry which is preliminary data.</text>
</comment>
<dbReference type="EMBL" id="CM042053">
    <property type="protein sequence ID" value="KAI3714618.1"/>
    <property type="molecule type" value="Genomic_DNA"/>
</dbReference>
<gene>
    <name evidence="1" type="ORF">L6452_21576</name>
</gene>
<protein>
    <submittedName>
        <fullName evidence="1">Uncharacterized protein</fullName>
    </submittedName>
</protein>
<evidence type="ECO:0000313" key="2">
    <source>
        <dbReference type="Proteomes" id="UP001055879"/>
    </source>
</evidence>
<keyword evidence="2" id="KW-1185">Reference proteome</keyword>
<dbReference type="Proteomes" id="UP001055879">
    <property type="component" value="Linkage Group LG07"/>
</dbReference>